<feature type="transmembrane region" description="Helical" evidence="13">
    <location>
        <begin position="254"/>
        <end position="274"/>
    </location>
</feature>
<dbReference type="InterPro" id="IPR007704">
    <property type="entry name" value="PIG-M"/>
</dbReference>
<evidence type="ECO:0000256" key="3">
    <source>
        <dbReference type="ARBA" id="ARBA00011071"/>
    </source>
</evidence>
<keyword evidence="7 13" id="KW-0812">Transmembrane</keyword>
<dbReference type="OrthoDB" id="1741594at2759"/>
<keyword evidence="15" id="KW-1185">Reference proteome</keyword>
<dbReference type="GO" id="GO:0004376">
    <property type="term" value="F:GPI mannosyltransferase activity"/>
    <property type="evidence" value="ECO:0007669"/>
    <property type="project" value="InterPro"/>
</dbReference>
<dbReference type="PANTHER" id="PTHR12886">
    <property type="entry name" value="PIG-M MANNOSYLTRANSFERASE"/>
    <property type="match status" value="1"/>
</dbReference>
<feature type="transmembrane region" description="Helical" evidence="13">
    <location>
        <begin position="38"/>
        <end position="63"/>
    </location>
</feature>
<accession>A0A9Q1CBP5</accession>
<name>A0A9Q1CBP5_HOLLE</name>
<feature type="transmembrane region" description="Helical" evidence="13">
    <location>
        <begin position="121"/>
        <end position="142"/>
    </location>
</feature>
<feature type="transmembrane region" description="Helical" evidence="13">
    <location>
        <begin position="322"/>
        <end position="340"/>
    </location>
</feature>
<dbReference type="EMBL" id="JAIZAY010000005">
    <property type="protein sequence ID" value="KAJ8041901.1"/>
    <property type="molecule type" value="Genomic_DNA"/>
</dbReference>
<comment type="pathway">
    <text evidence="2 13">Glycolipid biosynthesis; glycosylphosphatidylinositol-anchor biosynthesis.</text>
</comment>
<dbReference type="AlphaFoldDB" id="A0A9Q1CBP5"/>
<dbReference type="Pfam" id="PF05007">
    <property type="entry name" value="Mannosyl_trans"/>
    <property type="match status" value="1"/>
</dbReference>
<sequence>MYIVHFSFVLDIIDKFSFLSQFRFNSYMLIRIKNAYKVVIMFEVSFTMILVVAVVIRVGLIVYGEWQDTVMVVKYTDIDYSVFTDAAKYVAEGESPYERPTYRYTPLLAWLLLPNILVHRIFGKILFCTFDLIAGALIDSILQKSYANDKVRKVAGCLWLFNPLTLVVSSRGNAEAIMSVLVLATIHQFLERNFKMCAILWAVSVHFKIYPITYAIPMYLALERTSGSTDKKREKQKTTLRDFLESLLPNKQRLSFFLISLIVIAILTGAMYYWSDTRHNFSPFFYLLYLSSEWEYGKYLGLVVFIPQATLLVAIAIKYYHYLPLCCFLQTFVFVTFNKVCTSQYFLWYLTLLPLVLPSIEVHLVHGATMVTLWFSGQAVWLYYAYLLEFRGQNTFVQVWLASLLFFGINCWILKSFIQCHSPSLPKKLKGH</sequence>
<dbReference type="PANTHER" id="PTHR12886:SF0">
    <property type="entry name" value="GPI MANNOSYLTRANSFERASE 1"/>
    <property type="match status" value="1"/>
</dbReference>
<evidence type="ECO:0000256" key="5">
    <source>
        <dbReference type="ARBA" id="ARBA00022676"/>
    </source>
</evidence>
<evidence type="ECO:0000256" key="8">
    <source>
        <dbReference type="ARBA" id="ARBA00022824"/>
    </source>
</evidence>
<evidence type="ECO:0000256" key="10">
    <source>
        <dbReference type="ARBA" id="ARBA00023136"/>
    </source>
</evidence>
<dbReference type="EC" id="2.4.1.-" evidence="13"/>
<feature type="transmembrane region" description="Helical" evidence="13">
    <location>
        <begin position="296"/>
        <end position="315"/>
    </location>
</feature>
<evidence type="ECO:0000256" key="9">
    <source>
        <dbReference type="ARBA" id="ARBA00022989"/>
    </source>
</evidence>
<dbReference type="GO" id="GO:0006506">
    <property type="term" value="P:GPI anchor biosynthetic process"/>
    <property type="evidence" value="ECO:0007669"/>
    <property type="project" value="UniProtKB-KW"/>
</dbReference>
<feature type="transmembrane region" description="Helical" evidence="13">
    <location>
        <begin position="346"/>
        <end position="364"/>
    </location>
</feature>
<gene>
    <name evidence="14" type="ORF">HOLleu_12829</name>
</gene>
<comment type="function">
    <text evidence="11 13">Catalytic subunit of the glycosylphosphatidylinositol-mannosyltransferase I complex which catalyzes the transfer of the first mannose, via an alpha-1,4 bond from a dolichol-phosphate-mannose (Dol-P-Man) to the glucosaminyl acyl phosphatidylinositol (GlcN-(acyl)PI) intermediate to generate alpha-D-Man-(1-&gt;4)-alpha-D-GlcN-(1-&gt;6)-(1-radyl,2-acyl-sn-glycero-3-phospho)-2-acyl-inositol and participates in the sixth step of the glycosylphosphatidylinositol-anchor biosynthesis.</text>
</comment>
<proteinExistence type="inferred from homology"/>
<comment type="subcellular location">
    <subcellularLocation>
        <location evidence="1 13">Endoplasmic reticulum membrane</location>
        <topology evidence="1 13">Multi-pass membrane protein</topology>
    </subcellularLocation>
</comment>
<keyword evidence="10 13" id="KW-0472">Membrane</keyword>
<evidence type="ECO:0000256" key="6">
    <source>
        <dbReference type="ARBA" id="ARBA00022679"/>
    </source>
</evidence>
<organism evidence="14 15">
    <name type="scientific">Holothuria leucospilota</name>
    <name type="common">Black long sea cucumber</name>
    <name type="synonym">Mertensiothuria leucospilota</name>
    <dbReference type="NCBI Taxonomy" id="206669"/>
    <lineage>
        <taxon>Eukaryota</taxon>
        <taxon>Metazoa</taxon>
        <taxon>Echinodermata</taxon>
        <taxon>Eleutherozoa</taxon>
        <taxon>Echinozoa</taxon>
        <taxon>Holothuroidea</taxon>
        <taxon>Aspidochirotacea</taxon>
        <taxon>Aspidochirotida</taxon>
        <taxon>Holothuriidae</taxon>
        <taxon>Holothuria</taxon>
    </lineage>
</organism>
<keyword evidence="8 13" id="KW-0256">Endoplasmic reticulum</keyword>
<reference evidence="14" key="1">
    <citation type="submission" date="2021-10" db="EMBL/GenBank/DDBJ databases">
        <title>Tropical sea cucumber genome reveals ecological adaptation and Cuvierian tubules defense mechanism.</title>
        <authorList>
            <person name="Chen T."/>
        </authorList>
    </citation>
    <scope>NUCLEOTIDE SEQUENCE</scope>
    <source>
        <strain evidence="14">Nanhai2018</strain>
        <tissue evidence="14">Muscle</tissue>
    </source>
</reference>
<keyword evidence="9 13" id="KW-1133">Transmembrane helix</keyword>
<protein>
    <recommendedName>
        <fullName evidence="12 13">GPI alpha-1,4-mannosyltransferase I, catalytic subunit</fullName>
        <ecNumber evidence="13">2.4.1.-</ecNumber>
    </recommendedName>
    <alternativeName>
        <fullName evidence="13">GPI mannosyltransferase I</fullName>
    </alternativeName>
</protein>
<dbReference type="GO" id="GO:0051751">
    <property type="term" value="F:alpha-1,4-mannosyltransferase activity"/>
    <property type="evidence" value="ECO:0007669"/>
    <property type="project" value="InterPro"/>
</dbReference>
<evidence type="ECO:0000313" key="14">
    <source>
        <dbReference type="EMBL" id="KAJ8041901.1"/>
    </source>
</evidence>
<feature type="transmembrane region" description="Helical" evidence="13">
    <location>
        <begin position="198"/>
        <end position="222"/>
    </location>
</feature>
<evidence type="ECO:0000256" key="7">
    <source>
        <dbReference type="ARBA" id="ARBA00022692"/>
    </source>
</evidence>
<evidence type="ECO:0000256" key="13">
    <source>
        <dbReference type="RuleBase" id="RU365064"/>
    </source>
</evidence>
<evidence type="ECO:0000313" key="15">
    <source>
        <dbReference type="Proteomes" id="UP001152320"/>
    </source>
</evidence>
<dbReference type="GO" id="GO:1990529">
    <property type="term" value="C:glycosylphosphatidylinositol-mannosyltransferase I complex"/>
    <property type="evidence" value="ECO:0007669"/>
    <property type="project" value="TreeGrafter"/>
</dbReference>
<keyword evidence="5 13" id="KW-0328">Glycosyltransferase</keyword>
<comment type="caution">
    <text evidence="14">The sequence shown here is derived from an EMBL/GenBank/DDBJ whole genome shotgun (WGS) entry which is preliminary data.</text>
</comment>
<feature type="transmembrane region" description="Helical" evidence="13">
    <location>
        <begin position="399"/>
        <end position="418"/>
    </location>
</feature>
<comment type="similarity">
    <text evidence="3 13">Belongs to the PIGM family.</text>
</comment>
<keyword evidence="4 13" id="KW-0337">GPI-anchor biosynthesis</keyword>
<evidence type="ECO:0000256" key="12">
    <source>
        <dbReference type="ARBA" id="ARBA00093608"/>
    </source>
</evidence>
<dbReference type="Proteomes" id="UP001152320">
    <property type="component" value="Chromosome 5"/>
</dbReference>
<evidence type="ECO:0000256" key="2">
    <source>
        <dbReference type="ARBA" id="ARBA00004687"/>
    </source>
</evidence>
<keyword evidence="6 13" id="KW-0808">Transferase</keyword>
<dbReference type="GO" id="GO:0005789">
    <property type="term" value="C:endoplasmic reticulum membrane"/>
    <property type="evidence" value="ECO:0007669"/>
    <property type="project" value="UniProtKB-SubCell"/>
</dbReference>
<evidence type="ECO:0000256" key="11">
    <source>
        <dbReference type="ARBA" id="ARBA00093408"/>
    </source>
</evidence>
<evidence type="ECO:0000256" key="4">
    <source>
        <dbReference type="ARBA" id="ARBA00022502"/>
    </source>
</evidence>
<evidence type="ECO:0000256" key="1">
    <source>
        <dbReference type="ARBA" id="ARBA00004477"/>
    </source>
</evidence>